<organism evidence="1 3">
    <name type="scientific">Medicago truncatula</name>
    <name type="common">Barrel medic</name>
    <name type="synonym">Medicago tribuloides</name>
    <dbReference type="NCBI Taxonomy" id="3880"/>
    <lineage>
        <taxon>Eukaryota</taxon>
        <taxon>Viridiplantae</taxon>
        <taxon>Streptophyta</taxon>
        <taxon>Embryophyta</taxon>
        <taxon>Tracheophyta</taxon>
        <taxon>Spermatophyta</taxon>
        <taxon>Magnoliopsida</taxon>
        <taxon>eudicotyledons</taxon>
        <taxon>Gunneridae</taxon>
        <taxon>Pentapetalae</taxon>
        <taxon>rosids</taxon>
        <taxon>fabids</taxon>
        <taxon>Fabales</taxon>
        <taxon>Fabaceae</taxon>
        <taxon>Papilionoideae</taxon>
        <taxon>50 kb inversion clade</taxon>
        <taxon>NPAAA clade</taxon>
        <taxon>Hologalegina</taxon>
        <taxon>IRL clade</taxon>
        <taxon>Trifolieae</taxon>
        <taxon>Medicago</taxon>
    </lineage>
</organism>
<gene>
    <name evidence="1" type="ORF">MTR_0030s0430</name>
</gene>
<dbReference type="EMBL" id="KL402755">
    <property type="protein sequence ID" value="KEH17245.1"/>
    <property type="molecule type" value="Genomic_DNA"/>
</dbReference>
<keyword evidence="3" id="KW-1185">Reference proteome</keyword>
<dbReference type="HOGENOM" id="CLU_3017354_0_0_1"/>
<dbReference type="Proteomes" id="UP000002051">
    <property type="component" value="Unassembled WGS sequence"/>
</dbReference>
<reference evidence="1 3" key="2">
    <citation type="journal article" date="2014" name="BMC Genomics">
        <title>An improved genome release (version Mt4.0) for the model legume Medicago truncatula.</title>
        <authorList>
            <person name="Tang H."/>
            <person name="Krishnakumar V."/>
            <person name="Bidwell S."/>
            <person name="Rosen B."/>
            <person name="Chan A."/>
            <person name="Zhou S."/>
            <person name="Gentzbittel L."/>
            <person name="Childs K.L."/>
            <person name="Yandell M."/>
            <person name="Gundlach H."/>
            <person name="Mayer K.F."/>
            <person name="Schwartz D.C."/>
            <person name="Town C.D."/>
        </authorList>
    </citation>
    <scope>GENOME REANNOTATION</scope>
    <source>
        <strain evidence="1">A17</strain>
        <strain evidence="2 3">cv. Jemalong A17</strain>
    </source>
</reference>
<proteinExistence type="predicted"/>
<sequence>MGSVVPYFTNSSATFFITLDEQLHYGATYGPSQARQTVISSVGGNFSTFLAQKLPR</sequence>
<reference evidence="1 3" key="1">
    <citation type="journal article" date="2011" name="Nature">
        <title>The Medicago genome provides insight into the evolution of rhizobial symbioses.</title>
        <authorList>
            <person name="Young N.D."/>
            <person name="Debelle F."/>
            <person name="Oldroyd G.E."/>
            <person name="Geurts R."/>
            <person name="Cannon S.B."/>
            <person name="Udvardi M.K."/>
            <person name="Benedito V.A."/>
            <person name="Mayer K.F."/>
            <person name="Gouzy J."/>
            <person name="Schoof H."/>
            <person name="Van de Peer Y."/>
            <person name="Proost S."/>
            <person name="Cook D.R."/>
            <person name="Meyers B.C."/>
            <person name="Spannagl M."/>
            <person name="Cheung F."/>
            <person name="De Mita S."/>
            <person name="Krishnakumar V."/>
            <person name="Gundlach H."/>
            <person name="Zhou S."/>
            <person name="Mudge J."/>
            <person name="Bharti A.K."/>
            <person name="Murray J.D."/>
            <person name="Naoumkina M.A."/>
            <person name="Rosen B."/>
            <person name="Silverstein K.A."/>
            <person name="Tang H."/>
            <person name="Rombauts S."/>
            <person name="Zhao P.X."/>
            <person name="Zhou P."/>
            <person name="Barbe V."/>
            <person name="Bardou P."/>
            <person name="Bechner M."/>
            <person name="Bellec A."/>
            <person name="Berger A."/>
            <person name="Berges H."/>
            <person name="Bidwell S."/>
            <person name="Bisseling T."/>
            <person name="Choisne N."/>
            <person name="Couloux A."/>
            <person name="Denny R."/>
            <person name="Deshpande S."/>
            <person name="Dai X."/>
            <person name="Doyle J.J."/>
            <person name="Dudez A.M."/>
            <person name="Farmer A.D."/>
            <person name="Fouteau S."/>
            <person name="Franken C."/>
            <person name="Gibelin C."/>
            <person name="Gish J."/>
            <person name="Goldstein S."/>
            <person name="Gonzalez A.J."/>
            <person name="Green P.J."/>
            <person name="Hallab A."/>
            <person name="Hartog M."/>
            <person name="Hua A."/>
            <person name="Humphray S.J."/>
            <person name="Jeong D.H."/>
            <person name="Jing Y."/>
            <person name="Jocker A."/>
            <person name="Kenton S.M."/>
            <person name="Kim D.J."/>
            <person name="Klee K."/>
            <person name="Lai H."/>
            <person name="Lang C."/>
            <person name="Lin S."/>
            <person name="Macmil S.L."/>
            <person name="Magdelenat G."/>
            <person name="Matthews L."/>
            <person name="McCorrison J."/>
            <person name="Monaghan E.L."/>
            <person name="Mun J.H."/>
            <person name="Najar F.Z."/>
            <person name="Nicholson C."/>
            <person name="Noirot C."/>
            <person name="O'Bleness M."/>
            <person name="Paule C.R."/>
            <person name="Poulain J."/>
            <person name="Prion F."/>
            <person name="Qin B."/>
            <person name="Qu C."/>
            <person name="Retzel E.F."/>
            <person name="Riddle C."/>
            <person name="Sallet E."/>
            <person name="Samain S."/>
            <person name="Samson N."/>
            <person name="Sanders I."/>
            <person name="Saurat O."/>
            <person name="Scarpelli C."/>
            <person name="Schiex T."/>
            <person name="Segurens B."/>
            <person name="Severin A.J."/>
            <person name="Sherrier D.J."/>
            <person name="Shi R."/>
            <person name="Sims S."/>
            <person name="Singer S.R."/>
            <person name="Sinharoy S."/>
            <person name="Sterck L."/>
            <person name="Viollet A."/>
            <person name="Wang B.B."/>
            <person name="Wang K."/>
            <person name="Wang M."/>
            <person name="Wang X."/>
            <person name="Warfsmann J."/>
            <person name="Weissenbach J."/>
            <person name="White D.D."/>
            <person name="White J.D."/>
            <person name="Wiley G.B."/>
            <person name="Wincker P."/>
            <person name="Xing Y."/>
            <person name="Yang L."/>
            <person name="Yao Z."/>
            <person name="Ying F."/>
            <person name="Zhai J."/>
            <person name="Zhou L."/>
            <person name="Zuber A."/>
            <person name="Denarie J."/>
            <person name="Dixon R.A."/>
            <person name="May G.D."/>
            <person name="Schwartz D.C."/>
            <person name="Rogers J."/>
            <person name="Quetier F."/>
            <person name="Town C.D."/>
            <person name="Roe B.A."/>
        </authorList>
    </citation>
    <scope>NUCLEOTIDE SEQUENCE [LARGE SCALE GENOMIC DNA]</scope>
    <source>
        <strain evidence="1">A17</strain>
        <strain evidence="2 3">cv. Jemalong A17</strain>
    </source>
</reference>
<evidence type="ECO:0000313" key="1">
    <source>
        <dbReference type="EMBL" id="KEH17245.1"/>
    </source>
</evidence>
<dbReference type="EnsemblPlants" id="KEH17245">
    <property type="protein sequence ID" value="KEH17245"/>
    <property type="gene ID" value="MTR_0030s0430"/>
</dbReference>
<reference evidence="2" key="3">
    <citation type="submission" date="2015-06" db="UniProtKB">
        <authorList>
            <consortium name="EnsemblPlants"/>
        </authorList>
    </citation>
    <scope>IDENTIFICATION</scope>
    <source>
        <strain evidence="2">cv. Jemalong A17</strain>
    </source>
</reference>
<name>A0A072TUL6_MEDTR</name>
<evidence type="ECO:0000313" key="3">
    <source>
        <dbReference type="Proteomes" id="UP000002051"/>
    </source>
</evidence>
<protein>
    <submittedName>
        <fullName evidence="1 2">Uncharacterized protein</fullName>
    </submittedName>
</protein>
<accession>A0A072TUL6</accession>
<dbReference type="AlphaFoldDB" id="A0A072TUL6"/>
<evidence type="ECO:0000313" key="2">
    <source>
        <dbReference type="EnsemblPlants" id="KEH17245"/>
    </source>
</evidence>